<comment type="caution">
    <text evidence="1">The sequence shown here is derived from an EMBL/GenBank/DDBJ whole genome shotgun (WGS) entry which is preliminary data.</text>
</comment>
<accession>A0ABW2PW71</accession>
<dbReference type="PANTHER" id="PTHR48228:SF4">
    <property type="entry name" value="BLR3030 PROTEIN"/>
    <property type="match status" value="1"/>
</dbReference>
<name>A0ABW2PW71_9BACL</name>
<evidence type="ECO:0000313" key="2">
    <source>
        <dbReference type="Proteomes" id="UP001596505"/>
    </source>
</evidence>
<dbReference type="InterPro" id="IPR050509">
    <property type="entry name" value="CoA-transferase_III"/>
</dbReference>
<sequence length="506" mass="56101">MTKIELTERLKESIHSRIALEEDFDIHNELEQVLNEIGLSAKDAGGGISFYGADPIVNSTVRLGAGSAVGLMAKSVAAANIYKMRGGKGQNLHVDLAKAVERLGVSYKMLERINGYPFDMTDLNLYSLISFYKTKDNRFIIPSNIYPKLRDKMQKLLGCGNDPKSVAEAISQWNAEDLEKAGEKNGIVMGMVRTLEEFMKEPVYKDYLENTPLIEIEKIGDCDPEPFTQDPSTPLEGVRALGLGHVIAGAGIGRVFAAHGADVLNIWRLNEFEHDGAYYTANVGMRSARLNYKASEGQKRLKELLKESDILFANRRPRLMEEIGMTAEECAEMRPGIIYCNTSAHGDKGPWKNRPGFDQVAGAVTGMMTFEGDEKSPKIPVINVVNDYLVSWLAAAGCMAALARRAAEGGSYRVHVSLTRVSLWLLSLGIFDKDYVAATAGKVKGYEEMKPELFQAQTSVGLYQGYTDQVHMSETPESYRTVLMPRGSNQAVWLPRDPQFKMNFKL</sequence>
<dbReference type="RefSeq" id="WP_380965312.1">
    <property type="nucleotide sequence ID" value="NZ_JBHTCO010000005.1"/>
</dbReference>
<protein>
    <submittedName>
        <fullName evidence="1">CoA transferase</fullName>
    </submittedName>
</protein>
<dbReference type="PANTHER" id="PTHR48228">
    <property type="entry name" value="SUCCINYL-COA--D-CITRAMALATE COA-TRANSFERASE"/>
    <property type="match status" value="1"/>
</dbReference>
<gene>
    <name evidence="1" type="ORF">ACFQRG_07870</name>
</gene>
<evidence type="ECO:0000313" key="1">
    <source>
        <dbReference type="EMBL" id="MFC7392905.1"/>
    </source>
</evidence>
<proteinExistence type="predicted"/>
<dbReference type="Gene3D" id="3.40.50.10540">
    <property type="entry name" value="Crotonobetainyl-coa:carnitine coa-transferase, domain 1"/>
    <property type="match status" value="1"/>
</dbReference>
<dbReference type="SUPFAM" id="SSF89796">
    <property type="entry name" value="CoA-transferase family III (CaiB/BaiF)"/>
    <property type="match status" value="2"/>
</dbReference>
<dbReference type="Pfam" id="PF02515">
    <property type="entry name" value="CoA_transf_3"/>
    <property type="match status" value="1"/>
</dbReference>
<organism evidence="1 2">
    <name type="scientific">Scopulibacillus cellulosilyticus</name>
    <dbReference type="NCBI Taxonomy" id="2665665"/>
    <lineage>
        <taxon>Bacteria</taxon>
        <taxon>Bacillati</taxon>
        <taxon>Bacillota</taxon>
        <taxon>Bacilli</taxon>
        <taxon>Bacillales</taxon>
        <taxon>Sporolactobacillaceae</taxon>
        <taxon>Scopulibacillus</taxon>
    </lineage>
</organism>
<reference evidence="2" key="1">
    <citation type="journal article" date="2019" name="Int. J. Syst. Evol. Microbiol.">
        <title>The Global Catalogue of Microorganisms (GCM) 10K type strain sequencing project: providing services to taxonomists for standard genome sequencing and annotation.</title>
        <authorList>
            <consortium name="The Broad Institute Genomics Platform"/>
            <consortium name="The Broad Institute Genome Sequencing Center for Infectious Disease"/>
            <person name="Wu L."/>
            <person name="Ma J."/>
        </authorList>
    </citation>
    <scope>NUCLEOTIDE SEQUENCE [LARGE SCALE GENOMIC DNA]</scope>
    <source>
        <strain evidence="2">CGMCC 1.16305</strain>
    </source>
</reference>
<dbReference type="InterPro" id="IPR003673">
    <property type="entry name" value="CoA-Trfase_fam_III"/>
</dbReference>
<dbReference type="EMBL" id="JBHTCO010000005">
    <property type="protein sequence ID" value="MFC7392905.1"/>
    <property type="molecule type" value="Genomic_DNA"/>
</dbReference>
<dbReference type="GO" id="GO:0016740">
    <property type="term" value="F:transferase activity"/>
    <property type="evidence" value="ECO:0007669"/>
    <property type="project" value="UniProtKB-KW"/>
</dbReference>
<dbReference type="Proteomes" id="UP001596505">
    <property type="component" value="Unassembled WGS sequence"/>
</dbReference>
<dbReference type="InterPro" id="IPR023606">
    <property type="entry name" value="CoA-Trfase_III_dom_1_sf"/>
</dbReference>
<keyword evidence="1" id="KW-0808">Transferase</keyword>
<keyword evidence="2" id="KW-1185">Reference proteome</keyword>